<feature type="domain" description="Beta-ketoacyl-[acyl-carrier-protein] synthase III N-terminal" evidence="4">
    <location>
        <begin position="142"/>
        <end position="207"/>
    </location>
</feature>
<evidence type="ECO:0000256" key="2">
    <source>
        <dbReference type="ARBA" id="ARBA00023315"/>
    </source>
</evidence>
<name>A0A2H0YQP8_9BACT</name>
<evidence type="ECO:0008006" key="7">
    <source>
        <dbReference type="Google" id="ProtNLM"/>
    </source>
</evidence>
<dbReference type="InterPro" id="IPR013751">
    <property type="entry name" value="ACP_syn_III_N"/>
</dbReference>
<dbReference type="EMBL" id="PEXW01000026">
    <property type="protein sequence ID" value="PIS40824.1"/>
    <property type="molecule type" value="Genomic_DNA"/>
</dbReference>
<evidence type="ECO:0000259" key="4">
    <source>
        <dbReference type="Pfam" id="PF08545"/>
    </source>
</evidence>
<dbReference type="Pfam" id="PF08545">
    <property type="entry name" value="ACP_syn_III"/>
    <property type="match status" value="1"/>
</dbReference>
<dbReference type="InterPro" id="IPR016039">
    <property type="entry name" value="Thiolase-like"/>
</dbReference>
<dbReference type="CDD" id="cd00830">
    <property type="entry name" value="KAS_III"/>
    <property type="match status" value="1"/>
</dbReference>
<evidence type="ECO:0000256" key="1">
    <source>
        <dbReference type="ARBA" id="ARBA00022679"/>
    </source>
</evidence>
<dbReference type="InterPro" id="IPR013747">
    <property type="entry name" value="ACP_syn_III_C"/>
</dbReference>
<evidence type="ECO:0000313" key="5">
    <source>
        <dbReference type="EMBL" id="PIS40824.1"/>
    </source>
</evidence>
<dbReference type="GO" id="GO:0004315">
    <property type="term" value="F:3-oxoacyl-[acyl-carrier-protein] synthase activity"/>
    <property type="evidence" value="ECO:0007669"/>
    <property type="project" value="InterPro"/>
</dbReference>
<comment type="caution">
    <text evidence="5">The sequence shown here is derived from an EMBL/GenBank/DDBJ whole genome shotgun (WGS) entry which is preliminary data.</text>
</comment>
<keyword evidence="2" id="KW-0012">Acyltransferase</keyword>
<dbReference type="SUPFAM" id="SSF53901">
    <property type="entry name" value="Thiolase-like"/>
    <property type="match status" value="1"/>
</dbReference>
<dbReference type="Pfam" id="PF08541">
    <property type="entry name" value="ACP_syn_III_C"/>
    <property type="match status" value="1"/>
</dbReference>
<dbReference type="PANTHER" id="PTHR34069">
    <property type="entry name" value="3-OXOACYL-[ACYL-CARRIER-PROTEIN] SYNTHASE 3"/>
    <property type="match status" value="1"/>
</dbReference>
<dbReference type="PANTHER" id="PTHR34069:SF2">
    <property type="entry name" value="BETA-KETOACYL-[ACYL-CARRIER-PROTEIN] SYNTHASE III"/>
    <property type="match status" value="1"/>
</dbReference>
<reference evidence="6" key="1">
    <citation type="submission" date="2017-09" db="EMBL/GenBank/DDBJ databases">
        <title>Depth-based differentiation of microbial function through sediment-hosted aquifers and enrichment of novel symbionts in the deep terrestrial subsurface.</title>
        <authorList>
            <person name="Probst A.J."/>
            <person name="Ladd B."/>
            <person name="Jarett J.K."/>
            <person name="Geller-Mcgrath D.E."/>
            <person name="Sieber C.M.K."/>
            <person name="Emerson J.B."/>
            <person name="Anantharaman K."/>
            <person name="Thomas B.C."/>
            <person name="Malmstrom R."/>
            <person name="Stieglmeier M."/>
            <person name="Klingl A."/>
            <person name="Woyke T."/>
            <person name="Ryan C.M."/>
            <person name="Banfield J.F."/>
        </authorList>
    </citation>
    <scope>NUCLEOTIDE SEQUENCE [LARGE SCALE GENOMIC DNA]</scope>
</reference>
<protein>
    <recommendedName>
        <fullName evidence="7">Beta-ketoacyl-[acyl-carrier-protein] synthase III C-terminal domain-containing protein</fullName>
    </recommendedName>
</protein>
<sequence length="407" mass="44068">MYGVKIAGIGIALPDWVVDNNEIAELLKAQRAKIPSDVILTKKQEEEFITSDEWIRPRTGVITRRFAKPNETTSDFAAIAGHAAWTDAYGDGLGIPDFLLTATVSPDNFTTPPLPAPVQRKMGIPTRIGKQQKLIGLISGEITLACNSFVSALTFGVALIQSGMCQRGLVIGADCMTRVNSWNRRSPFIILGDGAGAIVLEATEPEKTWFADNSIFMGVDGGKDGEFEKLIINPAGGAAMPIQPEHLNPLVDLHMMFMKGDEVLKIMIKLFADEVIPAALAKARKTLQQIYVLILHQANLRIIKGGLERLAAKNPGIAFLVISQDMPQGYIIQAKNAKPKHTITVYNSIDHVGNTTSASLLIGLWEAREMGLVQPGMLVDLDAFGGGISWGNVLIHWGGIDQAPLTK</sequence>
<organism evidence="5 6">
    <name type="scientific">Candidatus Kerfeldbacteria bacterium CG08_land_8_20_14_0_20_43_14</name>
    <dbReference type="NCBI Taxonomy" id="2014246"/>
    <lineage>
        <taxon>Bacteria</taxon>
        <taxon>Candidatus Kerfeldiibacteriota</taxon>
    </lineage>
</organism>
<dbReference type="GO" id="GO:0044550">
    <property type="term" value="P:secondary metabolite biosynthetic process"/>
    <property type="evidence" value="ECO:0007669"/>
    <property type="project" value="TreeGrafter"/>
</dbReference>
<gene>
    <name evidence="5" type="ORF">COT26_01280</name>
</gene>
<dbReference type="Proteomes" id="UP000236845">
    <property type="component" value="Unassembled WGS sequence"/>
</dbReference>
<proteinExistence type="predicted"/>
<evidence type="ECO:0000259" key="3">
    <source>
        <dbReference type="Pfam" id="PF08541"/>
    </source>
</evidence>
<dbReference type="GO" id="GO:0006633">
    <property type="term" value="P:fatty acid biosynthetic process"/>
    <property type="evidence" value="ECO:0007669"/>
    <property type="project" value="InterPro"/>
</dbReference>
<accession>A0A2H0YQP8</accession>
<keyword evidence="1" id="KW-0808">Transferase</keyword>
<evidence type="ECO:0000313" key="6">
    <source>
        <dbReference type="Proteomes" id="UP000236845"/>
    </source>
</evidence>
<dbReference type="Gene3D" id="3.40.47.10">
    <property type="match status" value="2"/>
</dbReference>
<feature type="domain" description="Beta-ketoacyl-[acyl-carrier-protein] synthase III C-terminal" evidence="3">
    <location>
        <begin position="344"/>
        <end position="397"/>
    </location>
</feature>
<dbReference type="AlphaFoldDB" id="A0A2H0YQP8"/>